<dbReference type="EMBL" id="JAJJMB010006318">
    <property type="protein sequence ID" value="KAI3935007.1"/>
    <property type="molecule type" value="Genomic_DNA"/>
</dbReference>
<gene>
    <name evidence="1" type="ORF">MKW98_009926</name>
</gene>
<proteinExistence type="predicted"/>
<accession>A0AAD4T3B6</accession>
<protein>
    <submittedName>
        <fullName evidence="1">Uncharacterized protein</fullName>
    </submittedName>
</protein>
<keyword evidence="2" id="KW-1185">Reference proteome</keyword>
<organism evidence="1 2">
    <name type="scientific">Papaver atlanticum</name>
    <dbReference type="NCBI Taxonomy" id="357466"/>
    <lineage>
        <taxon>Eukaryota</taxon>
        <taxon>Viridiplantae</taxon>
        <taxon>Streptophyta</taxon>
        <taxon>Embryophyta</taxon>
        <taxon>Tracheophyta</taxon>
        <taxon>Spermatophyta</taxon>
        <taxon>Magnoliopsida</taxon>
        <taxon>Ranunculales</taxon>
        <taxon>Papaveraceae</taxon>
        <taxon>Papaveroideae</taxon>
        <taxon>Papaver</taxon>
    </lineage>
</organism>
<dbReference type="AlphaFoldDB" id="A0AAD4T3B6"/>
<name>A0AAD4T3B6_9MAGN</name>
<comment type="caution">
    <text evidence="1">The sequence shown here is derived from an EMBL/GenBank/DDBJ whole genome shotgun (WGS) entry which is preliminary data.</text>
</comment>
<sequence length="110" mass="12522">MPGTILSMEDVCLAQDLLATLFPAAPPESSTGQSRSASEGAFQLMDEFVSTYHRRILSLARTWSSCRSFIAGSYDPYDRYGKTLCRPQHYRHHSHYTCQLHKILKLNQVQ</sequence>
<evidence type="ECO:0000313" key="1">
    <source>
        <dbReference type="EMBL" id="KAI3935007.1"/>
    </source>
</evidence>
<reference evidence="1" key="1">
    <citation type="submission" date="2022-04" db="EMBL/GenBank/DDBJ databases">
        <title>A functionally conserved STORR gene fusion in Papaver species that diverged 16.8 million years ago.</title>
        <authorList>
            <person name="Catania T."/>
        </authorList>
    </citation>
    <scope>NUCLEOTIDE SEQUENCE</scope>
    <source>
        <strain evidence="1">S-188037</strain>
    </source>
</reference>
<dbReference type="Proteomes" id="UP001202328">
    <property type="component" value="Unassembled WGS sequence"/>
</dbReference>
<evidence type="ECO:0000313" key="2">
    <source>
        <dbReference type="Proteomes" id="UP001202328"/>
    </source>
</evidence>